<evidence type="ECO:0000313" key="2">
    <source>
        <dbReference type="EMBL" id="RZS78764.1"/>
    </source>
</evidence>
<keyword evidence="3" id="KW-1185">Reference proteome</keyword>
<feature type="region of interest" description="Disordered" evidence="1">
    <location>
        <begin position="178"/>
        <end position="197"/>
    </location>
</feature>
<dbReference type="EMBL" id="SGXC01000003">
    <property type="protein sequence ID" value="RZS78764.1"/>
    <property type="molecule type" value="Genomic_DNA"/>
</dbReference>
<comment type="caution">
    <text evidence="2">The sequence shown here is derived from an EMBL/GenBank/DDBJ whole genome shotgun (WGS) entry which is preliminary data.</text>
</comment>
<organism evidence="2 3">
    <name type="scientific">Pigmentiphaga kullae</name>
    <dbReference type="NCBI Taxonomy" id="151784"/>
    <lineage>
        <taxon>Bacteria</taxon>
        <taxon>Pseudomonadati</taxon>
        <taxon>Pseudomonadota</taxon>
        <taxon>Betaproteobacteria</taxon>
        <taxon>Burkholderiales</taxon>
        <taxon>Alcaligenaceae</taxon>
        <taxon>Pigmentiphaga</taxon>
    </lineage>
</organism>
<proteinExistence type="predicted"/>
<name>A0A4Q7N9S0_9BURK</name>
<evidence type="ECO:0000313" key="3">
    <source>
        <dbReference type="Proteomes" id="UP000292445"/>
    </source>
</evidence>
<sequence length="197" mass="22133">MPLPEPSARRSVHHRVIDMQTYAREDGLYDVEARLVDRKPFPFQLMSSDDPLPAGEALHDLWIRLTVDDAYVIRDIVAASDSTPWPLCKEATDTLRVLVGERIARGWTAMVKDRLRGAASCTHLMEMLVPMATTALQGIRGLQRDTPLLMGEERAREKIDSCFAYGRDREVVKMLWPRHAAGRPDGDGPPEGTRTTV</sequence>
<dbReference type="Pfam" id="PF11136">
    <property type="entry name" value="DUF2889"/>
    <property type="match status" value="1"/>
</dbReference>
<gene>
    <name evidence="2" type="ORF">EV675_5421</name>
</gene>
<dbReference type="InterPro" id="IPR021312">
    <property type="entry name" value="DUF2889"/>
</dbReference>
<dbReference type="AlphaFoldDB" id="A0A4Q7N9S0"/>
<reference evidence="2 3" key="1">
    <citation type="submission" date="2019-02" db="EMBL/GenBank/DDBJ databases">
        <title>Genomic Encyclopedia of Type Strains, Phase IV (KMG-IV): sequencing the most valuable type-strain genomes for metagenomic binning, comparative biology and taxonomic classification.</title>
        <authorList>
            <person name="Goeker M."/>
        </authorList>
    </citation>
    <scope>NUCLEOTIDE SEQUENCE [LARGE SCALE GENOMIC DNA]</scope>
    <source>
        <strain evidence="2 3">K24</strain>
    </source>
</reference>
<dbReference type="OrthoDB" id="6862397at2"/>
<dbReference type="Proteomes" id="UP000292445">
    <property type="component" value="Unassembled WGS sequence"/>
</dbReference>
<dbReference type="RefSeq" id="WP_130361721.1">
    <property type="nucleotide sequence ID" value="NZ_SGXC01000003.1"/>
</dbReference>
<accession>A0A4Q7N9S0</accession>
<protein>
    <submittedName>
        <fullName evidence="2">DUF2889 family protein</fullName>
    </submittedName>
</protein>
<evidence type="ECO:0000256" key="1">
    <source>
        <dbReference type="SAM" id="MobiDB-lite"/>
    </source>
</evidence>